<evidence type="ECO:0000259" key="6">
    <source>
        <dbReference type="PROSITE" id="PS50075"/>
    </source>
</evidence>
<feature type="region of interest" description="Disordered" evidence="5">
    <location>
        <begin position="1598"/>
        <end position="1617"/>
    </location>
</feature>
<dbReference type="Proteomes" id="UP000029964">
    <property type="component" value="Unassembled WGS sequence"/>
</dbReference>
<dbReference type="GO" id="GO:0043041">
    <property type="term" value="P:amino acid activation for nonribosomal peptide biosynthetic process"/>
    <property type="evidence" value="ECO:0007669"/>
    <property type="project" value="TreeGrafter"/>
</dbReference>
<dbReference type="Gene3D" id="3.30.559.10">
    <property type="entry name" value="Chloramphenicol acetyltransferase-like domain"/>
    <property type="match status" value="2"/>
</dbReference>
<dbReference type="STRING" id="857340.A0A086TDM8"/>
<dbReference type="InterPro" id="IPR045851">
    <property type="entry name" value="AMP-bd_C_sf"/>
</dbReference>
<organism evidence="7 8">
    <name type="scientific">Hapsidospora chrysogenum (strain ATCC 11550 / CBS 779.69 / DSM 880 / IAM 14645 / JCM 23072 / IMI 49137)</name>
    <name type="common">Acremonium chrysogenum</name>
    <dbReference type="NCBI Taxonomy" id="857340"/>
    <lineage>
        <taxon>Eukaryota</taxon>
        <taxon>Fungi</taxon>
        <taxon>Dikarya</taxon>
        <taxon>Ascomycota</taxon>
        <taxon>Pezizomycotina</taxon>
        <taxon>Sordariomycetes</taxon>
        <taxon>Hypocreomycetidae</taxon>
        <taxon>Hypocreales</taxon>
        <taxon>Bionectriaceae</taxon>
        <taxon>Hapsidospora</taxon>
    </lineage>
</organism>
<keyword evidence="2" id="KW-0597">Phosphoprotein</keyword>
<evidence type="ECO:0000256" key="5">
    <source>
        <dbReference type="SAM" id="MobiDB-lite"/>
    </source>
</evidence>
<dbReference type="InterPro" id="IPR023213">
    <property type="entry name" value="CAT-like_dom_sf"/>
</dbReference>
<feature type="domain" description="Carrier" evidence="6">
    <location>
        <begin position="1029"/>
        <end position="1105"/>
    </location>
</feature>
<evidence type="ECO:0000256" key="2">
    <source>
        <dbReference type="ARBA" id="ARBA00022553"/>
    </source>
</evidence>
<dbReference type="InterPro" id="IPR042099">
    <property type="entry name" value="ANL_N_sf"/>
</dbReference>
<dbReference type="SUPFAM" id="SSF56801">
    <property type="entry name" value="Acetyl-CoA synthetase-like"/>
    <property type="match status" value="1"/>
</dbReference>
<dbReference type="Pfam" id="PF00501">
    <property type="entry name" value="AMP-binding"/>
    <property type="match status" value="1"/>
</dbReference>
<dbReference type="HOGENOM" id="CLU_000022_60_3_1"/>
<dbReference type="Pfam" id="PF00668">
    <property type="entry name" value="Condensation"/>
    <property type="match status" value="2"/>
</dbReference>
<gene>
    <name evidence="7" type="ORF">ACRE_016820</name>
</gene>
<dbReference type="GO" id="GO:0031177">
    <property type="term" value="F:phosphopantetheine binding"/>
    <property type="evidence" value="ECO:0007669"/>
    <property type="project" value="TreeGrafter"/>
</dbReference>
<dbReference type="Gene3D" id="3.30.559.30">
    <property type="entry name" value="Nonribosomal peptide synthetase, condensation domain"/>
    <property type="match status" value="2"/>
</dbReference>
<dbReference type="CDD" id="cd19542">
    <property type="entry name" value="CT_NRPS-like"/>
    <property type="match status" value="1"/>
</dbReference>
<dbReference type="SUPFAM" id="SSF47336">
    <property type="entry name" value="ACP-like"/>
    <property type="match status" value="1"/>
</dbReference>
<proteinExistence type="inferred from homology"/>
<dbReference type="CDD" id="cd19545">
    <property type="entry name" value="FUM14_C_NRPS-like"/>
    <property type="match status" value="1"/>
</dbReference>
<comment type="caution">
    <text evidence="7">The sequence shown here is derived from an EMBL/GenBank/DDBJ whole genome shotgun (WGS) entry which is preliminary data.</text>
</comment>
<reference evidence="8" key="1">
    <citation type="journal article" date="2014" name="Genome Announc.">
        <title>Genome sequence and annotation of Acremonium chrysogenum, producer of the beta-lactam antibiotic cephalosporin C.</title>
        <authorList>
            <person name="Terfehr D."/>
            <person name="Dahlmann T.A."/>
            <person name="Specht T."/>
            <person name="Zadra I."/>
            <person name="Kuernsteiner H."/>
            <person name="Kueck U."/>
        </authorList>
    </citation>
    <scope>NUCLEOTIDE SEQUENCE [LARGE SCALE GENOMIC DNA]</scope>
    <source>
        <strain evidence="8">ATCC 11550 / CBS 779.69 / DSM 880 / IAM 14645 / JCM 23072 / IMI 49137</strain>
    </source>
</reference>
<dbReference type="InterPro" id="IPR036736">
    <property type="entry name" value="ACP-like_sf"/>
</dbReference>
<dbReference type="GO" id="GO:0044550">
    <property type="term" value="P:secondary metabolite biosynthetic process"/>
    <property type="evidence" value="ECO:0007669"/>
    <property type="project" value="TreeGrafter"/>
</dbReference>
<keyword evidence="1" id="KW-0596">Phosphopantetheine</keyword>
<sequence>MSCHDIDEQAIADIAAACNLSPEQIVDIYACTPLQVATIAESTIHVGAAVFQFVLALSPSLDQDRFCAALRRVVSLNAVLRTRLVDSGTQGLVQVVTNEEHHTRRLSSDESGHDDGVLERYLSEDKARPLGLTTPLLRTAIIGSRLVLTMHHAIMDHASLTPLFRDILSVYHGREPEKRAEFKEFVQHCLRIDDAAARSFWASRFRGSPAIFPRVESGHVPFGSCTLSRKISLGRTHDGGVDGRRVISPSHVPSFIEAAWAMAASSYTGSDSVAFGLVLSGRRASACPAAETTLGPTIAIVPVQVNLQRGTTVEGILRDRAAARRQLQSDPSLQYGLTRIRAVNDAAKIASGFQTLLNIRPRWYDPEEKEDAGVRFDSMREPIAAFALSLNCDLDDDNGVEVEAVVDPKVIDERQLARILDQFEHYLCSLTAASMQTKLEHIPRLSPANLSEILSWNNGRDMLPEGVEQKNACLHELFHAQAQRHPTSIAVEAWDGSVTYAELDDISDCLARELRKRGVSPGSVVAFIFEKTLWTVVALLGIMKARGACVPISTADPAARKASIISGAGIKLVLVSSSEYKSSVDLAVDVMEVSASSMAALQGTCTDQIDDEKGETVDSAALAFVIFTSGSTGLPKGVMLEHRNLASALTQIIRRIGLRPGHRIFQFSSYVWDVHVAETFGALLSGGTLCLPSEDDRKSRLVASINSYKADCLWMTPTVLRTFSPDDVPNLKMLLSVGEPISPDAYRTWGRSVRLFNGWGPCEASILSTMVELSPESAFPETIGFPVNCTLWLVNPKNTDELVPIGAVGEMLIDGPGVTRGYLNDDAKTRASFIKPPRWAPSSAWGNNVSTAPAQRRMYRSGDLARLNPDGSLCYLGRQDNQVKIRGQRLELGELESVLASHNGVMDVFTGTKIVDGRTHLVAVVSLADERLPRDWVLREIPSGPNEEHGKIVASQLSAIRDHAQSHLPSYMVPTVWLAVEQMPRTISTKLDRVSLRDWLKAKKDLSAAKAAMDTAMATNGGGVSSMMPPQTPAEKVLQSVWASVLGVPEASIGRESCFVSLGGDSILAMHAASQCLKRGLAITTAALLRNMSLAAIAEAAAVKVSSGNDAAKDSAPPPERTVQVCDQDTEHAAIEAAILDRLRSLNTTGRHLGLEDVEAVVPATDGQATMLAVGESGGRGYYADFTLQCSSIFEAAKLREACEKVLVHHGILRTVFVRHGPALYQVVLKDIKPGVVIHEKGQMDLSPTLAFREGRPLACFHIYTRASRDAECQGIRLEIHHALYDAMSIGLILRDLDAAYRGGSLTTGTQFHTWVSQAARLDASPSQEFWKKQLRGSSMPYLVPPPVDRGSIRGHRLDEHLEIRVPLTNVTSVPGATPSSVVKTAWALSLSLALGTRDVVFGEVSANRYLSLPGISGDGIRGPCVNQVPVRARLDPETLTLGSLVVQIHDLHTAGMEYHHMGTRSIIRECTSWPGWTRFSTALVYQNHASFGKTVKVGDVDCELAIHGELGDSTDMHVIATPDSDRDELVVALRYSALTFSAEQIRWISGCLSRILSFFPSSLDKKIGELEVSVRDALGAPYSAAEASAQIPVSLDLAPEDKPDHHDGHPAEGNTTSALVSRAWEELGLQIPRDREGRAKEYTIWDSGADIVTALLLSEEYRYMGYDISPRDIVEHPMQELQVRLAMLRGHRVNGGK</sequence>
<dbReference type="PANTHER" id="PTHR45527:SF1">
    <property type="entry name" value="FATTY ACID SYNTHASE"/>
    <property type="match status" value="1"/>
</dbReference>
<evidence type="ECO:0000256" key="1">
    <source>
        <dbReference type="ARBA" id="ARBA00022450"/>
    </source>
</evidence>
<evidence type="ECO:0000256" key="3">
    <source>
        <dbReference type="ARBA" id="ARBA00022598"/>
    </source>
</evidence>
<dbReference type="OrthoDB" id="416786at2759"/>
<dbReference type="PROSITE" id="PS00455">
    <property type="entry name" value="AMP_BINDING"/>
    <property type="match status" value="1"/>
</dbReference>
<feature type="compositionally biased region" description="Basic and acidic residues" evidence="5">
    <location>
        <begin position="1600"/>
        <end position="1611"/>
    </location>
</feature>
<name>A0A086TDM8_HAPC1</name>
<dbReference type="FunFam" id="3.40.50.12780:FF:000012">
    <property type="entry name" value="Non-ribosomal peptide synthetase"/>
    <property type="match status" value="1"/>
</dbReference>
<dbReference type="GO" id="GO:0005737">
    <property type="term" value="C:cytoplasm"/>
    <property type="evidence" value="ECO:0007669"/>
    <property type="project" value="TreeGrafter"/>
</dbReference>
<dbReference type="InterPro" id="IPR000873">
    <property type="entry name" value="AMP-dep_synth/lig_dom"/>
</dbReference>
<evidence type="ECO:0000313" key="8">
    <source>
        <dbReference type="Proteomes" id="UP000029964"/>
    </source>
</evidence>
<dbReference type="SUPFAM" id="SSF52777">
    <property type="entry name" value="CoA-dependent acyltransferases"/>
    <property type="match status" value="4"/>
</dbReference>
<keyword evidence="8" id="KW-1185">Reference proteome</keyword>
<accession>A0A086TDM8</accession>
<dbReference type="Pfam" id="PF00550">
    <property type="entry name" value="PP-binding"/>
    <property type="match status" value="1"/>
</dbReference>
<dbReference type="InterPro" id="IPR001242">
    <property type="entry name" value="Condensation_dom"/>
</dbReference>
<dbReference type="Gene3D" id="3.40.50.12780">
    <property type="entry name" value="N-terminal domain of ligase-like"/>
    <property type="match status" value="1"/>
</dbReference>
<dbReference type="InterPro" id="IPR009081">
    <property type="entry name" value="PP-bd_ACP"/>
</dbReference>
<dbReference type="GO" id="GO:0016874">
    <property type="term" value="F:ligase activity"/>
    <property type="evidence" value="ECO:0007669"/>
    <property type="project" value="UniProtKB-KW"/>
</dbReference>
<dbReference type="EMBL" id="JPKY01000009">
    <property type="protein sequence ID" value="KFH47460.1"/>
    <property type="molecule type" value="Genomic_DNA"/>
</dbReference>
<evidence type="ECO:0000256" key="4">
    <source>
        <dbReference type="ARBA" id="ARBA00029454"/>
    </source>
</evidence>
<dbReference type="InterPro" id="IPR010071">
    <property type="entry name" value="AA_adenyl_dom"/>
</dbReference>
<dbReference type="CDD" id="cd05918">
    <property type="entry name" value="A_NRPS_SidN3_like"/>
    <property type="match status" value="1"/>
</dbReference>
<dbReference type="PROSITE" id="PS50075">
    <property type="entry name" value="CARRIER"/>
    <property type="match status" value="1"/>
</dbReference>
<dbReference type="NCBIfam" id="TIGR01733">
    <property type="entry name" value="AA-adenyl-dom"/>
    <property type="match status" value="1"/>
</dbReference>
<keyword evidence="3" id="KW-0436">Ligase</keyword>
<comment type="similarity">
    <text evidence="4">Belongs to the NRP synthetase family.</text>
</comment>
<dbReference type="Gene3D" id="1.10.1200.10">
    <property type="entry name" value="ACP-like"/>
    <property type="match status" value="1"/>
</dbReference>
<dbReference type="PANTHER" id="PTHR45527">
    <property type="entry name" value="NONRIBOSOMAL PEPTIDE SYNTHETASE"/>
    <property type="match status" value="1"/>
</dbReference>
<dbReference type="Gene3D" id="3.30.300.30">
    <property type="match status" value="1"/>
</dbReference>
<dbReference type="InterPro" id="IPR020845">
    <property type="entry name" value="AMP-binding_CS"/>
</dbReference>
<evidence type="ECO:0000313" key="7">
    <source>
        <dbReference type="EMBL" id="KFH47460.1"/>
    </source>
</evidence>
<protein>
    <submittedName>
        <fullName evidence="7">Nonribosomal peptide synthetase-like protein</fullName>
    </submittedName>
</protein>